<evidence type="ECO:0000259" key="1">
    <source>
        <dbReference type="Pfam" id="PF01522"/>
    </source>
</evidence>
<reference evidence="2 3" key="2">
    <citation type="journal article" date="2012" name="PLoS Pathog.">
        <title>Diverse lifestyles and strategies of plant pathogenesis encoded in the genomes of eighteen Dothideomycetes fungi.</title>
        <authorList>
            <person name="Ohm R.A."/>
            <person name="Feau N."/>
            <person name="Henrissat B."/>
            <person name="Schoch C.L."/>
            <person name="Horwitz B.A."/>
            <person name="Barry K.W."/>
            <person name="Condon B.J."/>
            <person name="Copeland A.C."/>
            <person name="Dhillon B."/>
            <person name="Glaser F."/>
            <person name="Hesse C.N."/>
            <person name="Kosti I."/>
            <person name="LaButti K."/>
            <person name="Lindquist E.A."/>
            <person name="Lucas S."/>
            <person name="Salamov A.A."/>
            <person name="Bradshaw R.E."/>
            <person name="Ciuffetti L."/>
            <person name="Hamelin R.C."/>
            <person name="Kema G.H.J."/>
            <person name="Lawrence C."/>
            <person name="Scott J.A."/>
            <person name="Spatafora J.W."/>
            <person name="Turgeon B.G."/>
            <person name="de Wit P.J.G.M."/>
            <person name="Zhong S."/>
            <person name="Goodwin S.B."/>
            <person name="Grigoriev I.V."/>
        </authorList>
    </citation>
    <scope>NUCLEOTIDE SEQUENCE [LARGE SCALE GENOMIC DNA]</scope>
    <source>
        <strain evidence="3">NZE10 / CBS 128990</strain>
    </source>
</reference>
<protein>
    <submittedName>
        <fullName evidence="2">Carbohydrate esterase family 4 protein</fullName>
    </submittedName>
</protein>
<dbReference type="SUPFAM" id="SSF88713">
    <property type="entry name" value="Glycoside hydrolase/deacetylase"/>
    <property type="match status" value="1"/>
</dbReference>
<gene>
    <name evidence="2" type="ORF">DOTSEDRAFT_66215</name>
</gene>
<dbReference type="OrthoDB" id="9970124at2759"/>
<dbReference type="Pfam" id="PF01522">
    <property type="entry name" value="Polysacc_deac_1"/>
    <property type="match status" value="1"/>
</dbReference>
<dbReference type="EMBL" id="KB446545">
    <property type="protein sequence ID" value="EME39140.1"/>
    <property type="molecule type" value="Genomic_DNA"/>
</dbReference>
<dbReference type="Proteomes" id="UP000016933">
    <property type="component" value="Unassembled WGS sequence"/>
</dbReference>
<name>M2YJR0_DOTSN</name>
<accession>M2YJR0</accession>
<dbReference type="InterPro" id="IPR011330">
    <property type="entry name" value="Glyco_hydro/deAcase_b/a-brl"/>
</dbReference>
<dbReference type="AlphaFoldDB" id="M2YJR0"/>
<dbReference type="STRING" id="675120.M2YJR0"/>
<reference evidence="3" key="1">
    <citation type="journal article" date="2012" name="PLoS Genet.">
        <title>The genomes of the fungal plant pathogens Cladosporium fulvum and Dothistroma septosporum reveal adaptation to different hosts and lifestyles but also signatures of common ancestry.</title>
        <authorList>
            <person name="de Wit P.J.G.M."/>
            <person name="van der Burgt A."/>
            <person name="Oekmen B."/>
            <person name="Stergiopoulos I."/>
            <person name="Abd-Elsalam K.A."/>
            <person name="Aerts A.L."/>
            <person name="Bahkali A.H."/>
            <person name="Beenen H.G."/>
            <person name="Chettri P."/>
            <person name="Cox M.P."/>
            <person name="Datema E."/>
            <person name="de Vries R.P."/>
            <person name="Dhillon B."/>
            <person name="Ganley A.R."/>
            <person name="Griffiths S.A."/>
            <person name="Guo Y."/>
            <person name="Hamelin R.C."/>
            <person name="Henrissat B."/>
            <person name="Kabir M.S."/>
            <person name="Jashni M.K."/>
            <person name="Kema G."/>
            <person name="Klaubauf S."/>
            <person name="Lapidus A."/>
            <person name="Levasseur A."/>
            <person name="Lindquist E."/>
            <person name="Mehrabi R."/>
            <person name="Ohm R.A."/>
            <person name="Owen T.J."/>
            <person name="Salamov A."/>
            <person name="Schwelm A."/>
            <person name="Schijlen E."/>
            <person name="Sun H."/>
            <person name="van den Burg H.A."/>
            <person name="van Ham R.C.H.J."/>
            <person name="Zhang S."/>
            <person name="Goodwin S.B."/>
            <person name="Grigoriev I.V."/>
            <person name="Collemare J."/>
            <person name="Bradshaw R.E."/>
        </authorList>
    </citation>
    <scope>NUCLEOTIDE SEQUENCE [LARGE SCALE GENOMIC DNA]</scope>
    <source>
        <strain evidence="3">NZE10 / CBS 128990</strain>
    </source>
</reference>
<evidence type="ECO:0000313" key="3">
    <source>
        <dbReference type="Proteomes" id="UP000016933"/>
    </source>
</evidence>
<dbReference type="eggNOG" id="ENOG502QQRF">
    <property type="taxonomic scope" value="Eukaryota"/>
</dbReference>
<feature type="domain" description="NodB homology" evidence="1">
    <location>
        <begin position="91"/>
        <end position="175"/>
    </location>
</feature>
<dbReference type="HOGENOM" id="CLU_029940_0_0_1"/>
<proteinExistence type="predicted"/>
<dbReference type="InterPro" id="IPR002509">
    <property type="entry name" value="NODB_dom"/>
</dbReference>
<keyword evidence="3" id="KW-1185">Reference proteome</keyword>
<dbReference type="OMA" id="GFEIACH"/>
<dbReference type="GO" id="GO:0005975">
    <property type="term" value="P:carbohydrate metabolic process"/>
    <property type="evidence" value="ECO:0007669"/>
    <property type="project" value="InterPro"/>
</dbReference>
<dbReference type="Gene3D" id="3.20.20.370">
    <property type="entry name" value="Glycoside hydrolase/deacetylase"/>
    <property type="match status" value="1"/>
</dbReference>
<dbReference type="GO" id="GO:0016810">
    <property type="term" value="F:hydrolase activity, acting on carbon-nitrogen (but not peptide) bonds"/>
    <property type="evidence" value="ECO:0007669"/>
    <property type="project" value="InterPro"/>
</dbReference>
<dbReference type="PANTHER" id="PTHR43123:SF1">
    <property type="entry name" value="POLYSACCHARIDE DEACETYLASE-RELATED"/>
    <property type="match status" value="1"/>
</dbReference>
<organism evidence="2 3">
    <name type="scientific">Dothistroma septosporum (strain NZE10 / CBS 128990)</name>
    <name type="common">Red band needle blight fungus</name>
    <name type="synonym">Mycosphaerella pini</name>
    <dbReference type="NCBI Taxonomy" id="675120"/>
    <lineage>
        <taxon>Eukaryota</taxon>
        <taxon>Fungi</taxon>
        <taxon>Dikarya</taxon>
        <taxon>Ascomycota</taxon>
        <taxon>Pezizomycotina</taxon>
        <taxon>Dothideomycetes</taxon>
        <taxon>Dothideomycetidae</taxon>
        <taxon>Mycosphaerellales</taxon>
        <taxon>Mycosphaerellaceae</taxon>
        <taxon>Dothistroma</taxon>
    </lineage>
</organism>
<evidence type="ECO:0000313" key="2">
    <source>
        <dbReference type="EMBL" id="EME39140.1"/>
    </source>
</evidence>
<dbReference type="PANTHER" id="PTHR43123">
    <property type="entry name" value="POLYSACCHARIDE DEACETYLASE-RELATED"/>
    <property type="match status" value="1"/>
</dbReference>
<sequence>MANSTKQSERAAAIWNWNNEHDVPRDLLGYGPEPPSPKWPDSAKIALSFVLNYEEGGEYSVLLGDSHSESYLSESVGSAPTQQSRNMNIESMYEYGSGAGVWRVLNVFAEAGVVGTVYGVGKALKSNLEVSRYIAAHGDRWIDYASLSIEQEREDFSRCADIIQQQTGSPPKGWYIGRLSPHSHRVLYNLYHENGWPQPWLSDSYADDLPYWKELPAGCENAGTEAQLVVPYSLDCNDFKYLMPNHWSSTEDPERYLKDSFDELYREGEKGRPKMMSVGLHARISGRPGRIGAVRRFVQYVKNKPGRTEIADHWRSAFPYKAA</sequence>